<name>A0ABS3J3N0_9HYPH</name>
<dbReference type="Pfam" id="PF00430">
    <property type="entry name" value="ATP-synt_B"/>
    <property type="match status" value="1"/>
</dbReference>
<dbReference type="PANTHER" id="PTHR33445:SF1">
    <property type="entry name" value="ATP SYNTHASE SUBUNIT B"/>
    <property type="match status" value="1"/>
</dbReference>
<evidence type="ECO:0000256" key="4">
    <source>
        <dbReference type="ARBA" id="ARBA00022475"/>
    </source>
</evidence>
<comment type="caution">
    <text evidence="18">The sequence shown here is derived from an EMBL/GenBank/DDBJ whole genome shotgun (WGS) entry which is preliminary data.</text>
</comment>
<evidence type="ECO:0000313" key="18">
    <source>
        <dbReference type="EMBL" id="MBO0904275.1"/>
    </source>
</evidence>
<keyword evidence="7 15" id="KW-0375">Hydrogen ion transport</keyword>
<comment type="subcellular location">
    <subcellularLocation>
        <location evidence="1">Cell inner membrane</location>
        <topology evidence="1">Single-pass membrane protein</topology>
    </subcellularLocation>
    <subcellularLocation>
        <location evidence="15">Cell membrane</location>
        <topology evidence="15">Single-pass membrane protein</topology>
    </subcellularLocation>
</comment>
<keyword evidence="6 15" id="KW-0812">Transmembrane</keyword>
<evidence type="ECO:0000256" key="10">
    <source>
        <dbReference type="ARBA" id="ARBA00023136"/>
    </source>
</evidence>
<sequence length="159" mass="18097">MDNTFWALIGLILFFVVVFYVKAPTMMTKNLDDRAARIRKEIEEARELKEEAKQQLAEFQRRRREAEQEAKDIVAAAKREAEAMLKDAKRRNEEYVERRTAMAEAKIAQAEKDAVAEVRTSAVNLAVEASAKIIADRNAGGRNGIFVDNSIAEVRKRLN</sequence>
<dbReference type="InterPro" id="IPR002146">
    <property type="entry name" value="ATP_synth_b/b'su_bac/chlpt"/>
</dbReference>
<dbReference type="EMBL" id="JAFMPY010000010">
    <property type="protein sequence ID" value="MBO0904275.1"/>
    <property type="molecule type" value="Genomic_DNA"/>
</dbReference>
<keyword evidence="4 15" id="KW-1003">Cell membrane</keyword>
<evidence type="ECO:0000256" key="12">
    <source>
        <dbReference type="ARBA" id="ARBA00025198"/>
    </source>
</evidence>
<evidence type="ECO:0000256" key="6">
    <source>
        <dbReference type="ARBA" id="ARBA00022692"/>
    </source>
</evidence>
<feature type="transmembrane region" description="Helical" evidence="15">
    <location>
        <begin position="6"/>
        <end position="23"/>
    </location>
</feature>
<evidence type="ECO:0000256" key="16">
    <source>
        <dbReference type="RuleBase" id="RU003848"/>
    </source>
</evidence>
<dbReference type="HAMAP" id="MF_01398">
    <property type="entry name" value="ATP_synth_b_bprime"/>
    <property type="match status" value="1"/>
</dbReference>
<evidence type="ECO:0000256" key="11">
    <source>
        <dbReference type="ARBA" id="ARBA00023310"/>
    </source>
</evidence>
<feature type="coiled-coil region" evidence="17">
    <location>
        <begin position="28"/>
        <end position="105"/>
    </location>
</feature>
<evidence type="ECO:0000256" key="15">
    <source>
        <dbReference type="HAMAP-Rule" id="MF_01398"/>
    </source>
</evidence>
<accession>A0ABS3J3N0</accession>
<dbReference type="PANTHER" id="PTHR33445">
    <property type="entry name" value="ATP SYNTHASE SUBUNIT B', CHLOROPLASTIC"/>
    <property type="match status" value="1"/>
</dbReference>
<comment type="subunit">
    <text evidence="14 15">F-type ATPases have 2 components, F(1) - the catalytic core - and F(0) - the membrane proton channel. F(1) has five subunits: alpha(3), beta(3), gamma(1), delta(1), epsilon(1). F(0) has three main subunits: a(1), b(2) and c(10-14). The alpha and beta chains form an alternating ring which encloses part of the gamma chain. F(1) is attached to F(0) by a central stalk formed by the gamma and epsilon chains, while a peripheral stalk is formed by the delta and b chains.</text>
</comment>
<evidence type="ECO:0000256" key="1">
    <source>
        <dbReference type="ARBA" id="ARBA00004377"/>
    </source>
</evidence>
<keyword evidence="5 15" id="KW-0138">CF(0)</keyword>
<keyword evidence="17" id="KW-0175">Coiled coil</keyword>
<gene>
    <name evidence="15" type="primary">atpF</name>
    <name evidence="18" type="ORF">J1C47_11540</name>
</gene>
<evidence type="ECO:0000256" key="2">
    <source>
        <dbReference type="ARBA" id="ARBA00005513"/>
    </source>
</evidence>
<evidence type="ECO:0000256" key="3">
    <source>
        <dbReference type="ARBA" id="ARBA00022448"/>
    </source>
</evidence>
<comment type="function">
    <text evidence="12 15">F(1)F(0) ATP synthase produces ATP from ADP in the presence of a proton or sodium gradient. F-type ATPases consist of two structural domains, F(1) containing the extramembraneous catalytic core and F(0) containing the membrane proton channel, linked together by a central stalk and a peripheral stalk. During catalysis, ATP synthesis in the catalytic domain of F(1) is coupled via a rotary mechanism of the central stalk subunits to proton translocation.</text>
</comment>
<evidence type="ECO:0000256" key="5">
    <source>
        <dbReference type="ARBA" id="ARBA00022547"/>
    </source>
</evidence>
<dbReference type="NCBIfam" id="NF006611">
    <property type="entry name" value="PRK09173.1"/>
    <property type="match status" value="1"/>
</dbReference>
<reference evidence="18 19" key="1">
    <citation type="submission" date="2021-03" db="EMBL/GenBank/DDBJ databases">
        <title>Whole genome sequence of Jiella sp. MQZ13P-4.</title>
        <authorList>
            <person name="Tuo L."/>
        </authorList>
    </citation>
    <scope>NUCLEOTIDE SEQUENCE [LARGE SCALE GENOMIC DNA]</scope>
    <source>
        <strain evidence="18 19">MQZ13P-4</strain>
    </source>
</reference>
<keyword evidence="10 15" id="KW-0472">Membrane</keyword>
<evidence type="ECO:0000256" key="8">
    <source>
        <dbReference type="ARBA" id="ARBA00022989"/>
    </source>
</evidence>
<comment type="similarity">
    <text evidence="2 15 16">Belongs to the ATPase B chain family.</text>
</comment>
<keyword evidence="8 15" id="KW-1133">Transmembrane helix</keyword>
<evidence type="ECO:0000256" key="14">
    <source>
        <dbReference type="ARBA" id="ARBA00025830"/>
    </source>
</evidence>
<evidence type="ECO:0000256" key="9">
    <source>
        <dbReference type="ARBA" id="ARBA00023065"/>
    </source>
</evidence>
<evidence type="ECO:0000313" key="19">
    <source>
        <dbReference type="Proteomes" id="UP000664288"/>
    </source>
</evidence>
<dbReference type="InterPro" id="IPR050059">
    <property type="entry name" value="ATP_synthase_B_chain"/>
</dbReference>
<keyword evidence="9 15" id="KW-0406">Ion transport</keyword>
<evidence type="ECO:0000256" key="7">
    <source>
        <dbReference type="ARBA" id="ARBA00022781"/>
    </source>
</evidence>
<protein>
    <recommendedName>
        <fullName evidence="15">ATP synthase subunit b</fullName>
    </recommendedName>
    <alternativeName>
        <fullName evidence="15">ATP synthase F(0) sector subunit b</fullName>
    </alternativeName>
    <alternativeName>
        <fullName evidence="15">ATPase subunit I</fullName>
    </alternativeName>
    <alternativeName>
        <fullName evidence="15">F-type ATPase subunit b</fullName>
        <shortName evidence="15">F-ATPase subunit b</shortName>
    </alternativeName>
</protein>
<dbReference type="CDD" id="cd06503">
    <property type="entry name" value="ATP-synt_Fo_b"/>
    <property type="match status" value="1"/>
</dbReference>
<evidence type="ECO:0000256" key="13">
    <source>
        <dbReference type="ARBA" id="ARBA00025614"/>
    </source>
</evidence>
<keyword evidence="3 15" id="KW-0813">Transport</keyword>
<comment type="function">
    <text evidence="13">Component of the F(0) channel, it forms part of the peripheral stalk, linking F(1) to F(0). The b'-subunit is a diverged and duplicated form of b found in plants and photosynthetic bacteria.</text>
</comment>
<proteinExistence type="inferred from homology"/>
<organism evidence="18 19">
    <name type="scientific">Jiella sonneratiae</name>
    <dbReference type="NCBI Taxonomy" id="2816856"/>
    <lineage>
        <taxon>Bacteria</taxon>
        <taxon>Pseudomonadati</taxon>
        <taxon>Pseudomonadota</taxon>
        <taxon>Alphaproteobacteria</taxon>
        <taxon>Hyphomicrobiales</taxon>
        <taxon>Aurantimonadaceae</taxon>
        <taxon>Jiella</taxon>
    </lineage>
</organism>
<dbReference type="Proteomes" id="UP000664288">
    <property type="component" value="Unassembled WGS sequence"/>
</dbReference>
<keyword evidence="19" id="KW-1185">Reference proteome</keyword>
<evidence type="ECO:0000256" key="17">
    <source>
        <dbReference type="SAM" id="Coils"/>
    </source>
</evidence>
<keyword evidence="11 15" id="KW-0066">ATP synthesis</keyword>
<dbReference type="RefSeq" id="WP_207350919.1">
    <property type="nucleotide sequence ID" value="NZ_JAFMPY010000010.1"/>
</dbReference>